<name>A0ABP6SMR4_9ACTN</name>
<dbReference type="Proteomes" id="UP001499990">
    <property type="component" value="Unassembled WGS sequence"/>
</dbReference>
<feature type="region of interest" description="Disordered" evidence="1">
    <location>
        <begin position="43"/>
        <end position="62"/>
    </location>
</feature>
<dbReference type="RefSeq" id="WP_345045526.1">
    <property type="nucleotide sequence ID" value="NZ_BAAAYL010000003.1"/>
</dbReference>
<sequence>MSAPTPAGPQPEDRGLQPPAFGRPSPALIARADHGYARFLAVQAPDADTGDHDQDDDVAGAR</sequence>
<organism evidence="2 3">
    <name type="scientific">Streptomyces sannanensis</name>
    <dbReference type="NCBI Taxonomy" id="285536"/>
    <lineage>
        <taxon>Bacteria</taxon>
        <taxon>Bacillati</taxon>
        <taxon>Actinomycetota</taxon>
        <taxon>Actinomycetes</taxon>
        <taxon>Kitasatosporales</taxon>
        <taxon>Streptomycetaceae</taxon>
        <taxon>Streptomyces</taxon>
    </lineage>
</organism>
<feature type="region of interest" description="Disordered" evidence="1">
    <location>
        <begin position="1"/>
        <end position="26"/>
    </location>
</feature>
<dbReference type="EMBL" id="BAAAYL010000003">
    <property type="protein sequence ID" value="GAA3380981.1"/>
    <property type="molecule type" value="Genomic_DNA"/>
</dbReference>
<evidence type="ECO:0000313" key="2">
    <source>
        <dbReference type="EMBL" id="GAA3380981.1"/>
    </source>
</evidence>
<evidence type="ECO:0000313" key="3">
    <source>
        <dbReference type="Proteomes" id="UP001499990"/>
    </source>
</evidence>
<evidence type="ECO:0000256" key="1">
    <source>
        <dbReference type="SAM" id="MobiDB-lite"/>
    </source>
</evidence>
<reference evidence="3" key="1">
    <citation type="journal article" date="2019" name="Int. J. Syst. Evol. Microbiol.">
        <title>The Global Catalogue of Microorganisms (GCM) 10K type strain sequencing project: providing services to taxonomists for standard genome sequencing and annotation.</title>
        <authorList>
            <consortium name="The Broad Institute Genomics Platform"/>
            <consortium name="The Broad Institute Genome Sequencing Center for Infectious Disease"/>
            <person name="Wu L."/>
            <person name="Ma J."/>
        </authorList>
    </citation>
    <scope>NUCLEOTIDE SEQUENCE [LARGE SCALE GENOMIC DNA]</scope>
    <source>
        <strain evidence="3">JCM 9651</strain>
    </source>
</reference>
<gene>
    <name evidence="2" type="ORF">GCM10020367_70440</name>
</gene>
<keyword evidence="3" id="KW-1185">Reference proteome</keyword>
<accession>A0ABP6SMR4</accession>
<comment type="caution">
    <text evidence="2">The sequence shown here is derived from an EMBL/GenBank/DDBJ whole genome shotgun (WGS) entry which is preliminary data.</text>
</comment>
<proteinExistence type="predicted"/>
<feature type="compositionally biased region" description="Acidic residues" evidence="1">
    <location>
        <begin position="53"/>
        <end position="62"/>
    </location>
</feature>
<protein>
    <submittedName>
        <fullName evidence="2">Uncharacterized protein</fullName>
    </submittedName>
</protein>